<proteinExistence type="predicted"/>
<name>A0A7I7XS83_9MYCO</name>
<dbReference type="RefSeq" id="WP_085155157.1">
    <property type="nucleotide sequence ID" value="NZ_AP022612.1"/>
</dbReference>
<feature type="region of interest" description="Disordered" evidence="1">
    <location>
        <begin position="287"/>
        <end position="311"/>
    </location>
</feature>
<organism evidence="2 3">
    <name type="scientific">Mycolicibacterium confluentis</name>
    <dbReference type="NCBI Taxonomy" id="28047"/>
    <lineage>
        <taxon>Bacteria</taxon>
        <taxon>Bacillati</taxon>
        <taxon>Actinomycetota</taxon>
        <taxon>Actinomycetes</taxon>
        <taxon>Mycobacteriales</taxon>
        <taxon>Mycobacteriaceae</taxon>
        <taxon>Mycolicibacterium</taxon>
    </lineage>
</organism>
<dbReference type="Proteomes" id="UP000466931">
    <property type="component" value="Chromosome"/>
</dbReference>
<gene>
    <name evidence="2" type="ORF">MCNF_05280</name>
</gene>
<reference evidence="2" key="2">
    <citation type="submission" date="2020-02" db="EMBL/GenBank/DDBJ databases">
        <authorList>
            <person name="Matsumoto Y."/>
            <person name="Motooka D."/>
            <person name="Nakamura S."/>
        </authorList>
    </citation>
    <scope>NUCLEOTIDE SEQUENCE</scope>
    <source>
        <strain evidence="2">JCM 13671</strain>
    </source>
</reference>
<feature type="compositionally biased region" description="Basic and acidic residues" evidence="1">
    <location>
        <begin position="380"/>
        <end position="404"/>
    </location>
</feature>
<evidence type="ECO:0000313" key="3">
    <source>
        <dbReference type="Proteomes" id="UP000466931"/>
    </source>
</evidence>
<dbReference type="AlphaFoldDB" id="A0A7I7XS83"/>
<evidence type="ECO:0000313" key="2">
    <source>
        <dbReference type="EMBL" id="BBZ31923.1"/>
    </source>
</evidence>
<reference evidence="2" key="1">
    <citation type="journal article" date="2019" name="Emerg. Microbes Infect.">
        <title>Comprehensive subspecies identification of 175 nontuberculous mycobacteria species based on 7547 genomic profiles.</title>
        <authorList>
            <person name="Matsumoto Y."/>
            <person name="Kinjo T."/>
            <person name="Motooka D."/>
            <person name="Nabeya D."/>
            <person name="Jung N."/>
            <person name="Uechi K."/>
            <person name="Horii T."/>
            <person name="Iida T."/>
            <person name="Fujita J."/>
            <person name="Nakamura S."/>
        </authorList>
    </citation>
    <scope>NUCLEOTIDE SEQUENCE [LARGE SCALE GENOMIC DNA]</scope>
    <source>
        <strain evidence="2">JCM 13671</strain>
    </source>
</reference>
<evidence type="ECO:0000256" key="1">
    <source>
        <dbReference type="SAM" id="MobiDB-lite"/>
    </source>
</evidence>
<dbReference type="OrthoDB" id="9823066at2"/>
<keyword evidence="3" id="KW-1185">Reference proteome</keyword>
<feature type="compositionally biased region" description="Acidic residues" evidence="1">
    <location>
        <begin position="291"/>
        <end position="303"/>
    </location>
</feature>
<sequence length="449" mass="46579">MSNLIGETIHMALKPILTSGVALASAAAIIAATPELMPAPTVEVAAAQSMPTPTQISSAKYELTALSLRNALNALFEGYDGGDSLHDPLSDEHAEQYGVDLNPDGKLNTGDEWDPWVGFGVEALLYYLIDEGLASLGVTFHHDDILFSAGQTALFNKIAQDLNLDGLLAFISNPLIALPPEVGDFLTDPVGLVEDTALEPILQFFHDPVGAIPLLELLVALPTIIVQSTPLDILADPAAYLPPALAAFVTHPLGTIVQIIGVLIPNDEDLVEPDDDTAGQRSFKAAVEGEGISEEGEEGEAAAEDQKPSPFAAVTLPSPIEFRDDLAAKAKEALGALKPKDSVTETVVEDKVEGVDEGKTESAPEADKKPGLPSLSDTISDAKAKAKEAKAERAEKRAERKESFRSALGLKPRTTSGPEAGAKVGGGDDNGGGATGGGATGGGTEGGES</sequence>
<feature type="region of interest" description="Disordered" evidence="1">
    <location>
        <begin position="345"/>
        <end position="449"/>
    </location>
</feature>
<dbReference type="EMBL" id="AP022612">
    <property type="protein sequence ID" value="BBZ31923.1"/>
    <property type="molecule type" value="Genomic_DNA"/>
</dbReference>
<feature type="compositionally biased region" description="Gly residues" evidence="1">
    <location>
        <begin position="423"/>
        <end position="449"/>
    </location>
</feature>
<feature type="compositionally biased region" description="Basic and acidic residues" evidence="1">
    <location>
        <begin position="345"/>
        <end position="370"/>
    </location>
</feature>
<protein>
    <submittedName>
        <fullName evidence="2">Uncharacterized protein</fullName>
    </submittedName>
</protein>
<accession>A0A7I7XS83</accession>